<reference evidence="3" key="1">
    <citation type="submission" date="2019-08" db="EMBL/GenBank/DDBJ databases">
        <title>Limnoglobus roseus gen. nov., sp. nov., a novel freshwater planctomycete with a giant genome from the family Gemmataceae.</title>
        <authorList>
            <person name="Kulichevskaya I.S."/>
            <person name="Naumoff D.G."/>
            <person name="Miroshnikov K."/>
            <person name="Ivanova A."/>
            <person name="Philippov D.A."/>
            <person name="Hakobyan A."/>
            <person name="Rijpstra I.C."/>
            <person name="Sinninghe Damste J.S."/>
            <person name="Liesack W."/>
            <person name="Dedysh S.N."/>
        </authorList>
    </citation>
    <scope>NUCLEOTIDE SEQUENCE [LARGE SCALE GENOMIC DNA]</scope>
    <source>
        <strain evidence="3">PX52</strain>
    </source>
</reference>
<organism evidence="2 3">
    <name type="scientific">Limnoglobus roseus</name>
    <dbReference type="NCBI Taxonomy" id="2598579"/>
    <lineage>
        <taxon>Bacteria</taxon>
        <taxon>Pseudomonadati</taxon>
        <taxon>Planctomycetota</taxon>
        <taxon>Planctomycetia</taxon>
        <taxon>Gemmatales</taxon>
        <taxon>Gemmataceae</taxon>
        <taxon>Limnoglobus</taxon>
    </lineage>
</organism>
<gene>
    <name evidence="2" type="ORF">PX52LOC_01660</name>
</gene>
<dbReference type="EMBL" id="CP042425">
    <property type="protein sequence ID" value="QEL14766.1"/>
    <property type="molecule type" value="Genomic_DNA"/>
</dbReference>
<protein>
    <submittedName>
        <fullName evidence="2">Uncharacterized protein</fullName>
    </submittedName>
</protein>
<proteinExistence type="predicted"/>
<name>A0A5C1A9Q9_9BACT</name>
<dbReference type="AlphaFoldDB" id="A0A5C1A9Q9"/>
<dbReference type="RefSeq" id="WP_149109633.1">
    <property type="nucleotide sequence ID" value="NZ_CP042425.1"/>
</dbReference>
<accession>A0A5C1A9Q9</accession>
<evidence type="ECO:0000313" key="3">
    <source>
        <dbReference type="Proteomes" id="UP000324974"/>
    </source>
</evidence>
<dbReference type="OrthoDB" id="149299at2"/>
<keyword evidence="3" id="KW-1185">Reference proteome</keyword>
<dbReference type="Proteomes" id="UP000324974">
    <property type="component" value="Chromosome"/>
</dbReference>
<sequence length="129" mass="14954">MNLTGQPVYAKHRKRKPRDRQPTASLPETFAELQQLARQKGTDKQYRHWISHQPSCVSGRFSEWVDGVGRCEAAHVRRTWLGSGTGKKGDYCCIPLTRSEHAAQHQHGEHDKEWYEVQAAKYLRRWLAS</sequence>
<evidence type="ECO:0000256" key="1">
    <source>
        <dbReference type="SAM" id="MobiDB-lite"/>
    </source>
</evidence>
<feature type="region of interest" description="Disordered" evidence="1">
    <location>
        <begin position="1"/>
        <end position="26"/>
    </location>
</feature>
<evidence type="ECO:0000313" key="2">
    <source>
        <dbReference type="EMBL" id="QEL14766.1"/>
    </source>
</evidence>
<dbReference type="KEGG" id="lrs:PX52LOC_01660"/>